<evidence type="ECO:0000313" key="14">
    <source>
        <dbReference type="Proteomes" id="UP001294412"/>
    </source>
</evidence>
<evidence type="ECO:0000256" key="7">
    <source>
        <dbReference type="ARBA" id="ARBA00022989"/>
    </source>
</evidence>
<comment type="caution">
    <text evidence="13">The sequence shown here is derived from an EMBL/GenBank/DDBJ whole genome shotgun (WGS) entry which is preliminary data.</text>
</comment>
<keyword evidence="8 9" id="KW-0472">Membrane</keyword>
<proteinExistence type="inferred from homology"/>
<dbReference type="Gene3D" id="1.10.287.470">
    <property type="entry name" value="Helix hairpin bin"/>
    <property type="match status" value="1"/>
</dbReference>
<dbReference type="SUPFAM" id="SSF111369">
    <property type="entry name" value="HlyD-like secretion proteins"/>
    <property type="match status" value="1"/>
</dbReference>
<dbReference type="Gene3D" id="2.40.30.170">
    <property type="match status" value="1"/>
</dbReference>
<evidence type="ECO:0000256" key="2">
    <source>
        <dbReference type="ARBA" id="ARBA00009477"/>
    </source>
</evidence>
<protein>
    <recommendedName>
        <fullName evidence="9">Membrane fusion protein (MFP) family protein</fullName>
    </recommendedName>
</protein>
<organism evidence="13 14">
    <name type="scientific">Fulvimarina uroteuthidis</name>
    <dbReference type="NCBI Taxonomy" id="3098149"/>
    <lineage>
        <taxon>Bacteria</taxon>
        <taxon>Pseudomonadati</taxon>
        <taxon>Pseudomonadota</taxon>
        <taxon>Alphaproteobacteria</taxon>
        <taxon>Hyphomicrobiales</taxon>
        <taxon>Aurantimonadaceae</taxon>
        <taxon>Fulvimarina</taxon>
    </lineage>
</organism>
<keyword evidence="6 9" id="KW-0812">Transmembrane</keyword>
<evidence type="ECO:0000256" key="1">
    <source>
        <dbReference type="ARBA" id="ARBA00004377"/>
    </source>
</evidence>
<feature type="coiled-coil region" evidence="10">
    <location>
        <begin position="256"/>
        <end position="290"/>
    </location>
</feature>
<evidence type="ECO:0000256" key="8">
    <source>
        <dbReference type="ARBA" id="ARBA00023136"/>
    </source>
</evidence>
<evidence type="ECO:0000256" key="9">
    <source>
        <dbReference type="RuleBase" id="RU365093"/>
    </source>
</evidence>
<dbReference type="InterPro" id="IPR058982">
    <property type="entry name" value="Beta-barrel_AprE"/>
</dbReference>
<dbReference type="EMBL" id="JAXLPB010000002">
    <property type="protein sequence ID" value="MDY8108966.1"/>
    <property type="molecule type" value="Genomic_DNA"/>
</dbReference>
<evidence type="ECO:0000259" key="11">
    <source>
        <dbReference type="Pfam" id="PF25994"/>
    </source>
</evidence>
<dbReference type="InterPro" id="IPR050739">
    <property type="entry name" value="MFP"/>
</dbReference>
<comment type="subcellular location">
    <subcellularLocation>
        <location evidence="1 9">Cell inner membrane</location>
        <topology evidence="1 9">Single-pass membrane protein</topology>
    </subcellularLocation>
</comment>
<evidence type="ECO:0000256" key="3">
    <source>
        <dbReference type="ARBA" id="ARBA00022448"/>
    </source>
</evidence>
<dbReference type="Gene3D" id="2.40.50.100">
    <property type="match status" value="1"/>
</dbReference>
<gene>
    <name evidence="13" type="ORF">U0C82_07390</name>
</gene>
<evidence type="ECO:0000259" key="12">
    <source>
        <dbReference type="Pfam" id="PF26002"/>
    </source>
</evidence>
<evidence type="ECO:0000256" key="10">
    <source>
        <dbReference type="SAM" id="Coils"/>
    </source>
</evidence>
<feature type="transmembrane region" description="Helical" evidence="9">
    <location>
        <begin position="18"/>
        <end position="39"/>
    </location>
</feature>
<dbReference type="Pfam" id="PF25994">
    <property type="entry name" value="HH_AprE"/>
    <property type="match status" value="1"/>
</dbReference>
<dbReference type="Pfam" id="PF26002">
    <property type="entry name" value="Beta-barrel_AprE"/>
    <property type="match status" value="1"/>
</dbReference>
<evidence type="ECO:0000256" key="6">
    <source>
        <dbReference type="ARBA" id="ARBA00022692"/>
    </source>
</evidence>
<accession>A0ABU5I473</accession>
<evidence type="ECO:0000313" key="13">
    <source>
        <dbReference type="EMBL" id="MDY8108966.1"/>
    </source>
</evidence>
<dbReference type="NCBIfam" id="TIGR01843">
    <property type="entry name" value="type_I_hlyD"/>
    <property type="match status" value="1"/>
</dbReference>
<comment type="similarity">
    <text evidence="2 9">Belongs to the membrane fusion protein (MFP) (TC 8.A.1) family.</text>
</comment>
<dbReference type="PRINTS" id="PR01490">
    <property type="entry name" value="RTXTOXIND"/>
</dbReference>
<dbReference type="PANTHER" id="PTHR30386:SF17">
    <property type="entry name" value="ALKALINE PROTEASE SECRETION PROTEIN APRE"/>
    <property type="match status" value="1"/>
</dbReference>
<dbReference type="Proteomes" id="UP001294412">
    <property type="component" value="Unassembled WGS sequence"/>
</dbReference>
<feature type="domain" description="AprE-like beta-barrel" evidence="12">
    <location>
        <begin position="325"/>
        <end position="413"/>
    </location>
</feature>
<keyword evidence="10" id="KW-0175">Coiled coil</keyword>
<keyword evidence="4 9" id="KW-1003">Cell membrane</keyword>
<dbReference type="InterPro" id="IPR058781">
    <property type="entry name" value="HH_AprE-like"/>
</dbReference>
<evidence type="ECO:0000256" key="4">
    <source>
        <dbReference type="ARBA" id="ARBA00022475"/>
    </source>
</evidence>
<dbReference type="RefSeq" id="WP_322186429.1">
    <property type="nucleotide sequence ID" value="NZ_JAXLPB010000002.1"/>
</dbReference>
<keyword evidence="5 9" id="KW-0997">Cell inner membrane</keyword>
<feature type="coiled-coil region" evidence="10">
    <location>
        <begin position="161"/>
        <end position="188"/>
    </location>
</feature>
<keyword evidence="7 9" id="KW-1133">Transmembrane helix</keyword>
<dbReference type="InterPro" id="IPR010129">
    <property type="entry name" value="T1SS_HlyD"/>
</dbReference>
<sequence>MPADVLDRTITKSLRRQLMTAIAAATILSVGMGGVAAYAEIGGAVIGLGSIIVEGRSKQVQHNEGGVVKRIAVHEGAKVDAGQLLFVFDGTLVRANLAIVEAQLQQLVAQEARLLSELSGRRDIVFPEDDFAEGETDRIALLKSGQIELFEARRLGILGRKEQLHAQIAQLDEKVSALNAQAVSIDENAALLAEQVSNIATLHGKGLIANSQLVTVKREHASLKGSRAAVAAEIVETRQAIGEKELALSQIDKEFREAVLTELDQKRVEIAKLRHERIAARDRLTRLELRAPMTGYVHALNVHTIGRVVAPGETLMQVVPADDDLIVEAKLRPVDVDQVAPKQKARIRLTGLNQRSTPELSVTVLDVSPDATEDPKTGMTYFSARLKIPEDQAKRIEDKELRPGMPVEVFIETSQRSILSYLVKPMRDQIEHAMRED</sequence>
<name>A0ABU5I473_9HYPH</name>
<evidence type="ECO:0000256" key="5">
    <source>
        <dbReference type="ARBA" id="ARBA00022519"/>
    </source>
</evidence>
<dbReference type="PANTHER" id="PTHR30386">
    <property type="entry name" value="MEMBRANE FUSION SUBUNIT OF EMRAB-TOLC MULTIDRUG EFFLUX PUMP"/>
    <property type="match status" value="1"/>
</dbReference>
<feature type="domain" description="AprE-like long alpha-helical hairpin" evidence="11">
    <location>
        <begin position="93"/>
        <end position="283"/>
    </location>
</feature>
<keyword evidence="14" id="KW-1185">Reference proteome</keyword>
<keyword evidence="3 9" id="KW-0813">Transport</keyword>
<reference evidence="13 14" key="1">
    <citation type="submission" date="2023-12" db="EMBL/GenBank/DDBJ databases">
        <title>Description of Novel Strain Fulvimarina sp. 2208YS6-2-32 isolated from Uroteuthis (Photololigo) edulis.</title>
        <authorList>
            <person name="Park J.-S."/>
        </authorList>
    </citation>
    <scope>NUCLEOTIDE SEQUENCE [LARGE SCALE GENOMIC DNA]</scope>
    <source>
        <strain evidence="13 14">2208YS6-2-32</strain>
    </source>
</reference>